<dbReference type="PANTHER" id="PTHR22904">
    <property type="entry name" value="TPR REPEAT CONTAINING PROTEIN"/>
    <property type="match status" value="1"/>
</dbReference>
<dbReference type="PROSITE" id="PS50005">
    <property type="entry name" value="TPR"/>
    <property type="match status" value="2"/>
</dbReference>
<dbReference type="SMART" id="SM00028">
    <property type="entry name" value="TPR"/>
    <property type="match status" value="6"/>
</dbReference>
<keyword evidence="1" id="KW-0677">Repeat</keyword>
<dbReference type="InterPro" id="IPR019734">
    <property type="entry name" value="TPR_rpt"/>
</dbReference>
<dbReference type="InterPro" id="IPR013105">
    <property type="entry name" value="TPR_2"/>
</dbReference>
<evidence type="ECO:0000256" key="1">
    <source>
        <dbReference type="ARBA" id="ARBA00022737"/>
    </source>
</evidence>
<dbReference type="EMBL" id="HBGL01008830">
    <property type="protein sequence ID" value="CAD9298182.1"/>
    <property type="molecule type" value="Transcribed_RNA"/>
</dbReference>
<feature type="repeat" description="TPR" evidence="3">
    <location>
        <begin position="74"/>
        <end position="107"/>
    </location>
</feature>
<sequence length="256" mass="29134">MTTKQSEGYKEQGNNAFRSGDFEKAVEMYTLAIECMPKNPSYYTNRATCYAKMSQWSKVLRDAERSLKIDIDWVKGWYRKGQALSKMENHKEAHAAFVKACALQPDNGEFKKLRDEEEAAWKKDFTPAQLKKDQANQLFKEGKIEDALAVFQEAIKMCGDDEKATKAAIHSNMAHCYMQLYKPKLQIEQCSACLELDPNNVKALLRRAQAYESIEKPRGALNDYERVCLLDPSQTMAQKGAARVRNALKNAGRNIS</sequence>
<organism evidence="4">
    <name type="scientific">Sexangularia sp. CB-2014</name>
    <dbReference type="NCBI Taxonomy" id="1486929"/>
    <lineage>
        <taxon>Eukaryota</taxon>
        <taxon>Amoebozoa</taxon>
        <taxon>Tubulinea</taxon>
        <taxon>Elardia</taxon>
        <taxon>Arcellinida</taxon>
        <taxon>Arcellinida incertae sedis</taxon>
        <taxon>Sexangularia</taxon>
    </lineage>
</organism>
<feature type="repeat" description="TPR" evidence="3">
    <location>
        <begin position="6"/>
        <end position="39"/>
    </location>
</feature>
<evidence type="ECO:0000313" key="4">
    <source>
        <dbReference type="EMBL" id="CAD9298182.1"/>
    </source>
</evidence>
<dbReference type="Pfam" id="PF13181">
    <property type="entry name" value="TPR_8"/>
    <property type="match status" value="1"/>
</dbReference>
<dbReference type="PANTHER" id="PTHR22904:SF523">
    <property type="entry name" value="STRESS-INDUCED-PHOSPHOPROTEIN 1"/>
    <property type="match status" value="1"/>
</dbReference>
<dbReference type="Pfam" id="PF07719">
    <property type="entry name" value="TPR_2"/>
    <property type="match status" value="1"/>
</dbReference>
<proteinExistence type="predicted"/>
<evidence type="ECO:0000256" key="3">
    <source>
        <dbReference type="PROSITE-ProRule" id="PRU00339"/>
    </source>
</evidence>
<name>A0A7S1YDQ2_9EUKA</name>
<gene>
    <name evidence="4" type="ORF">SSP0437_LOCUS6828</name>
</gene>
<dbReference type="AlphaFoldDB" id="A0A7S1YDQ2"/>
<evidence type="ECO:0000256" key="2">
    <source>
        <dbReference type="ARBA" id="ARBA00022803"/>
    </source>
</evidence>
<dbReference type="InterPro" id="IPR011990">
    <property type="entry name" value="TPR-like_helical_dom_sf"/>
</dbReference>
<dbReference type="SUPFAM" id="SSF48452">
    <property type="entry name" value="TPR-like"/>
    <property type="match status" value="2"/>
</dbReference>
<protein>
    <submittedName>
        <fullName evidence="4">Uncharacterized protein</fullName>
    </submittedName>
</protein>
<keyword evidence="2 3" id="KW-0802">TPR repeat</keyword>
<dbReference type="Gene3D" id="1.25.40.10">
    <property type="entry name" value="Tetratricopeptide repeat domain"/>
    <property type="match status" value="2"/>
</dbReference>
<dbReference type="GO" id="GO:0051879">
    <property type="term" value="F:Hsp90 protein binding"/>
    <property type="evidence" value="ECO:0007669"/>
    <property type="project" value="TreeGrafter"/>
</dbReference>
<reference evidence="4" key="1">
    <citation type="submission" date="2021-01" db="EMBL/GenBank/DDBJ databases">
        <authorList>
            <person name="Corre E."/>
            <person name="Pelletier E."/>
            <person name="Niang G."/>
            <person name="Scheremetjew M."/>
            <person name="Finn R."/>
            <person name="Kale V."/>
            <person name="Holt S."/>
            <person name="Cochrane G."/>
            <person name="Meng A."/>
            <person name="Brown T."/>
            <person name="Cohen L."/>
        </authorList>
    </citation>
    <scope>NUCLEOTIDE SEQUENCE</scope>
    <source>
        <strain evidence="4">ATCC 50979</strain>
    </source>
</reference>
<accession>A0A7S1YDQ2</accession>